<evidence type="ECO:0000313" key="2">
    <source>
        <dbReference type="Proteomes" id="UP000007306"/>
    </source>
</evidence>
<keyword evidence="2" id="KW-1185">Reference proteome</keyword>
<proteinExistence type="predicted"/>
<dbReference type="Gramene" id="ORGLA01G0191100.1">
    <property type="protein sequence ID" value="ORGLA01G0191100.1"/>
    <property type="gene ID" value="ORGLA01G0191100"/>
</dbReference>
<dbReference type="AlphaFoldDB" id="I1NPX1"/>
<reference evidence="1 2" key="2">
    <citation type="submission" date="2018-04" db="EMBL/GenBank/DDBJ databases">
        <title>OglaRS2 (Oryza glaberrima Reference Sequence Version 2).</title>
        <authorList>
            <person name="Zhang J."/>
            <person name="Kudrna D."/>
            <person name="Lee S."/>
            <person name="Talag J."/>
            <person name="Rajasekar S."/>
            <person name="Wing R.A."/>
        </authorList>
    </citation>
    <scope>NUCLEOTIDE SEQUENCE [LARGE SCALE GENOMIC DNA]</scope>
    <source>
        <strain evidence="1 2">cv. IRGC 96717</strain>
    </source>
</reference>
<dbReference type="HOGENOM" id="CLU_2577771_0_0_1"/>
<dbReference type="OMA" id="TFGQIPM"/>
<name>I1NPX1_ORYGL</name>
<organism evidence="1 2">
    <name type="scientific">Oryza glaberrima</name>
    <name type="common">African rice</name>
    <dbReference type="NCBI Taxonomy" id="4538"/>
    <lineage>
        <taxon>Eukaryota</taxon>
        <taxon>Viridiplantae</taxon>
        <taxon>Streptophyta</taxon>
        <taxon>Embryophyta</taxon>
        <taxon>Tracheophyta</taxon>
        <taxon>Spermatophyta</taxon>
        <taxon>Magnoliopsida</taxon>
        <taxon>Liliopsida</taxon>
        <taxon>Poales</taxon>
        <taxon>Poaceae</taxon>
        <taxon>BOP clade</taxon>
        <taxon>Oryzoideae</taxon>
        <taxon>Oryzeae</taxon>
        <taxon>Oryzinae</taxon>
        <taxon>Oryza</taxon>
    </lineage>
</organism>
<reference evidence="1" key="1">
    <citation type="submission" date="2015-06" db="UniProtKB">
        <authorList>
            <consortium name="EnsemblPlants"/>
        </authorList>
    </citation>
    <scope>IDENTIFICATION</scope>
</reference>
<protein>
    <submittedName>
        <fullName evidence="1">Uncharacterized protein</fullName>
    </submittedName>
</protein>
<dbReference type="Proteomes" id="UP000007306">
    <property type="component" value="Chromosome 1"/>
</dbReference>
<accession>I1NPX1</accession>
<evidence type="ECO:0000313" key="1">
    <source>
        <dbReference type="EnsemblPlants" id="ORGLA01G0191100.1"/>
    </source>
</evidence>
<sequence length="81" mass="9027">MPAKTFGQIPMSMPMPDRHGHVRRPFIGRKFRSALPENRIDAFSPELRYFTVRILKIMGNAVNTPISVCSAIARMAVGKAA</sequence>
<dbReference type="EnsemblPlants" id="ORGLA01G0191100.1">
    <property type="protein sequence ID" value="ORGLA01G0191100.1"/>
    <property type="gene ID" value="ORGLA01G0191100"/>
</dbReference>